<comment type="similarity">
    <text evidence="1">Belongs to the SCO1/2 family.</text>
</comment>
<dbReference type="PANTHER" id="PTHR12151">
    <property type="entry name" value="ELECTRON TRANSPORT PROTIN SCO1/SENC FAMILY MEMBER"/>
    <property type="match status" value="1"/>
</dbReference>
<keyword evidence="6" id="KW-0812">Transmembrane</keyword>
<reference evidence="8 9" key="1">
    <citation type="submission" date="2019-11" db="EMBL/GenBank/DDBJ databases">
        <title>Whole genome sequence of Oryza granulata.</title>
        <authorList>
            <person name="Li W."/>
        </authorList>
    </citation>
    <scope>NUCLEOTIDE SEQUENCE [LARGE SCALE GENOMIC DNA]</scope>
    <source>
        <strain evidence="9">cv. Menghai</strain>
        <tissue evidence="8">Leaf</tissue>
    </source>
</reference>
<evidence type="ECO:0000313" key="9">
    <source>
        <dbReference type="Proteomes" id="UP000479710"/>
    </source>
</evidence>
<organism evidence="8 9">
    <name type="scientific">Oryza meyeriana var. granulata</name>
    <dbReference type="NCBI Taxonomy" id="110450"/>
    <lineage>
        <taxon>Eukaryota</taxon>
        <taxon>Viridiplantae</taxon>
        <taxon>Streptophyta</taxon>
        <taxon>Embryophyta</taxon>
        <taxon>Tracheophyta</taxon>
        <taxon>Spermatophyta</taxon>
        <taxon>Magnoliopsida</taxon>
        <taxon>Liliopsida</taxon>
        <taxon>Poales</taxon>
        <taxon>Poaceae</taxon>
        <taxon>BOP clade</taxon>
        <taxon>Oryzoideae</taxon>
        <taxon>Oryzeae</taxon>
        <taxon>Oryzinae</taxon>
        <taxon>Oryza</taxon>
        <taxon>Oryza meyeriana</taxon>
    </lineage>
</organism>
<evidence type="ECO:0000256" key="5">
    <source>
        <dbReference type="SAM" id="MobiDB-lite"/>
    </source>
</evidence>
<feature type="binding site" evidence="3">
    <location>
        <position position="259"/>
    </location>
    <ligand>
        <name>Cu cation</name>
        <dbReference type="ChEBI" id="CHEBI:23378"/>
    </ligand>
</feature>
<feature type="compositionally biased region" description="Basic residues" evidence="5">
    <location>
        <begin position="28"/>
        <end position="38"/>
    </location>
</feature>
<keyword evidence="4" id="KW-1015">Disulfide bond</keyword>
<dbReference type="Gene3D" id="3.40.30.10">
    <property type="entry name" value="Glutaredoxin"/>
    <property type="match status" value="1"/>
</dbReference>
<evidence type="ECO:0000313" key="8">
    <source>
        <dbReference type="EMBL" id="KAF0936011.1"/>
    </source>
</evidence>
<evidence type="ECO:0000256" key="6">
    <source>
        <dbReference type="SAM" id="Phobius"/>
    </source>
</evidence>
<name>A0A6G1FGM0_9ORYZ</name>
<feature type="compositionally biased region" description="Basic and acidic residues" evidence="5">
    <location>
        <begin position="157"/>
        <end position="168"/>
    </location>
</feature>
<feature type="transmembrane region" description="Helical" evidence="6">
    <location>
        <begin position="178"/>
        <end position="197"/>
    </location>
</feature>
<dbReference type="InterPro" id="IPR003782">
    <property type="entry name" value="SCO1/SenC"/>
</dbReference>
<dbReference type="InterPro" id="IPR036249">
    <property type="entry name" value="Thioredoxin-like_sf"/>
</dbReference>
<proteinExistence type="inferred from homology"/>
<dbReference type="Proteomes" id="UP000479710">
    <property type="component" value="Unassembled WGS sequence"/>
</dbReference>
<dbReference type="GO" id="GO:0033617">
    <property type="term" value="P:mitochondrial respiratory chain complex IV assembly"/>
    <property type="evidence" value="ECO:0007669"/>
    <property type="project" value="TreeGrafter"/>
</dbReference>
<dbReference type="GO" id="GO:0005739">
    <property type="term" value="C:mitochondrion"/>
    <property type="evidence" value="ECO:0007669"/>
    <property type="project" value="GOC"/>
</dbReference>
<feature type="binding site" evidence="3">
    <location>
        <position position="263"/>
    </location>
    <ligand>
        <name>Cu cation</name>
        <dbReference type="ChEBI" id="CHEBI:23378"/>
    </ligand>
</feature>
<dbReference type="FunFam" id="3.40.30.10:FF:000013">
    <property type="entry name" value="Blast:Protein SCO1 homolog, mitochondrial"/>
    <property type="match status" value="1"/>
</dbReference>
<comment type="caution">
    <text evidence="8">The sequence shown here is derived from an EMBL/GenBank/DDBJ whole genome shotgun (WGS) entry which is preliminary data.</text>
</comment>
<evidence type="ECO:0000256" key="4">
    <source>
        <dbReference type="PIRSR" id="PIRSR603782-2"/>
    </source>
</evidence>
<feature type="disulfide bond" description="Redox-active" evidence="4">
    <location>
        <begin position="259"/>
        <end position="263"/>
    </location>
</feature>
<feature type="region of interest" description="Disordered" evidence="5">
    <location>
        <begin position="1"/>
        <end position="38"/>
    </location>
</feature>
<gene>
    <name evidence="8" type="ORF">E2562_038202</name>
</gene>
<feature type="domain" description="Thioredoxin" evidence="7">
    <location>
        <begin position="219"/>
        <end position="384"/>
    </location>
</feature>
<keyword evidence="3" id="KW-0479">Metal-binding</keyword>
<evidence type="ECO:0000256" key="2">
    <source>
        <dbReference type="ARBA" id="ARBA00023008"/>
    </source>
</evidence>
<dbReference type="AlphaFoldDB" id="A0A6G1FGM0"/>
<feature type="binding site" evidence="3">
    <location>
        <position position="348"/>
    </location>
    <ligand>
        <name>Cu cation</name>
        <dbReference type="ChEBI" id="CHEBI:23378"/>
    </ligand>
</feature>
<sequence length="386" mass="42189">MPPPSCVGSKQRKTSRLVSPKPTGAAAARKRRQTLAHRAPARWKPPTMRRASRLHALLSRVLAATFPAPPRHRAQLQWITEPGAASRLGAAFLARALASGLPAPRRPRAQHLQRITEPGAASLFGAAFMARAGFSSDASAAAQDSGKPAVATGGEGGDGKSGKSEQGDTGKSVRGGPVSWLSFLLLLVTGGGIIVYYDKEKKRHIEELKNRTSAVKQEPSVGTAAIGGPFKLLNHDGKPVTEKDFLGKWTLLYFGFTHCPDICPDELQKMALAIDKIKEKAKMEIVPVFITVDPERDTVEQVHDYVNEFHPDIIGLTGTADEIRKVARAYRVYYMKTEEEGSDYLVDHSIVMYLMNPKMEFVKFYGKNYDADSLADGIIKEIKGQQ</sequence>
<dbReference type="GO" id="GO:0046872">
    <property type="term" value="F:metal ion binding"/>
    <property type="evidence" value="ECO:0007669"/>
    <property type="project" value="UniProtKB-KW"/>
</dbReference>
<dbReference type="SUPFAM" id="SSF52833">
    <property type="entry name" value="Thioredoxin-like"/>
    <property type="match status" value="1"/>
</dbReference>
<evidence type="ECO:0000259" key="7">
    <source>
        <dbReference type="PROSITE" id="PS51352"/>
    </source>
</evidence>
<keyword evidence="6" id="KW-0472">Membrane</keyword>
<keyword evidence="6" id="KW-1133">Transmembrane helix</keyword>
<evidence type="ECO:0000256" key="1">
    <source>
        <dbReference type="ARBA" id="ARBA00010996"/>
    </source>
</evidence>
<dbReference type="PANTHER" id="PTHR12151:SF5">
    <property type="entry name" value="AT19154P"/>
    <property type="match status" value="1"/>
</dbReference>
<dbReference type="PROSITE" id="PS51352">
    <property type="entry name" value="THIOREDOXIN_2"/>
    <property type="match status" value="1"/>
</dbReference>
<evidence type="ECO:0000256" key="3">
    <source>
        <dbReference type="PIRSR" id="PIRSR603782-1"/>
    </source>
</evidence>
<dbReference type="CDD" id="cd02968">
    <property type="entry name" value="SCO"/>
    <property type="match status" value="1"/>
</dbReference>
<accession>A0A6G1FGM0</accession>
<keyword evidence="2 3" id="KW-0186">Copper</keyword>
<dbReference type="InterPro" id="IPR013766">
    <property type="entry name" value="Thioredoxin_domain"/>
</dbReference>
<dbReference type="OrthoDB" id="270009at2759"/>
<dbReference type="EMBL" id="SPHZ02000001">
    <property type="protein sequence ID" value="KAF0936011.1"/>
    <property type="molecule type" value="Genomic_DNA"/>
</dbReference>
<protein>
    <recommendedName>
        <fullName evidence="7">Thioredoxin domain-containing protein</fullName>
    </recommendedName>
</protein>
<keyword evidence="9" id="KW-1185">Reference proteome</keyword>
<dbReference type="Pfam" id="PF02630">
    <property type="entry name" value="SCO1-SenC"/>
    <property type="match status" value="1"/>
</dbReference>
<feature type="region of interest" description="Disordered" evidence="5">
    <location>
        <begin position="144"/>
        <end position="173"/>
    </location>
</feature>